<gene>
    <name evidence="2" type="ORF">C6Y45_00830</name>
</gene>
<dbReference type="EMBL" id="PZJJ01000001">
    <property type="protein sequence ID" value="PTL40485.1"/>
    <property type="molecule type" value="Genomic_DNA"/>
</dbReference>
<evidence type="ECO:0008006" key="4">
    <source>
        <dbReference type="Google" id="ProtNLM"/>
    </source>
</evidence>
<name>A0A2T4UAQ6_9BACI</name>
<protein>
    <recommendedName>
        <fullName evidence="4">Competence protein ComG</fullName>
    </recommendedName>
</protein>
<keyword evidence="1" id="KW-0812">Transmembrane</keyword>
<keyword evidence="3" id="KW-1185">Reference proteome</keyword>
<comment type="caution">
    <text evidence="2">The sequence shown here is derived from an EMBL/GenBank/DDBJ whole genome shotgun (WGS) entry which is preliminary data.</text>
</comment>
<keyword evidence="1" id="KW-1133">Transmembrane helix</keyword>
<dbReference type="AlphaFoldDB" id="A0A2T4UAQ6"/>
<reference evidence="2 3" key="1">
    <citation type="submission" date="2018-03" db="EMBL/GenBank/DDBJ databases">
        <title>Alkalicoccus saliphilus sp. nov., isolated from a mineral pool.</title>
        <authorList>
            <person name="Zhao B."/>
        </authorList>
    </citation>
    <scope>NUCLEOTIDE SEQUENCE [LARGE SCALE GENOMIC DNA]</scope>
    <source>
        <strain evidence="2 3">6AG</strain>
    </source>
</reference>
<evidence type="ECO:0000313" key="2">
    <source>
        <dbReference type="EMBL" id="PTL40485.1"/>
    </source>
</evidence>
<evidence type="ECO:0000256" key="1">
    <source>
        <dbReference type="SAM" id="Phobius"/>
    </source>
</evidence>
<accession>A0A2T4UAQ6</accession>
<organism evidence="2 3">
    <name type="scientific">Alkalicoccus saliphilus</name>
    <dbReference type="NCBI Taxonomy" id="200989"/>
    <lineage>
        <taxon>Bacteria</taxon>
        <taxon>Bacillati</taxon>
        <taxon>Bacillota</taxon>
        <taxon>Bacilli</taxon>
        <taxon>Bacillales</taxon>
        <taxon>Bacillaceae</taxon>
        <taxon>Alkalicoccus</taxon>
    </lineage>
</organism>
<proteinExistence type="predicted"/>
<evidence type="ECO:0000313" key="3">
    <source>
        <dbReference type="Proteomes" id="UP000240509"/>
    </source>
</evidence>
<sequence>MYYLANKKGFMLLYTMLFILCISGFSMYLIHHYEMERKLLAHELEDMYTQQLVMTASDYLIDASGNSDKEQLLFTGNFEKGKVVGTAENQGEKWRMEIEAESGLYHRKVQFIYEHGAGIFQWEEES</sequence>
<dbReference type="Proteomes" id="UP000240509">
    <property type="component" value="Unassembled WGS sequence"/>
</dbReference>
<feature type="transmembrane region" description="Helical" evidence="1">
    <location>
        <begin position="12"/>
        <end position="30"/>
    </location>
</feature>
<keyword evidence="1" id="KW-0472">Membrane</keyword>